<dbReference type="PANTHER" id="PTHR13213">
    <property type="entry name" value="MYB-BINDING PROTEIN 1A FAMILY MEMBER"/>
    <property type="match status" value="1"/>
</dbReference>
<name>A0A8J5V202_9ASCO</name>
<evidence type="ECO:0000256" key="2">
    <source>
        <dbReference type="ARBA" id="ARBA00023242"/>
    </source>
</evidence>
<dbReference type="EMBL" id="JAGSYN010000043">
    <property type="protein sequence ID" value="KAG7666065.1"/>
    <property type="molecule type" value="Genomic_DNA"/>
</dbReference>
<accession>A0A8J5V202</accession>
<dbReference type="GO" id="GO:0005730">
    <property type="term" value="C:nucleolus"/>
    <property type="evidence" value="ECO:0007669"/>
    <property type="project" value="InterPro"/>
</dbReference>
<comment type="subcellular location">
    <subcellularLocation>
        <location evidence="1">Nucleus</location>
    </subcellularLocation>
</comment>
<dbReference type="InterPro" id="IPR007015">
    <property type="entry name" value="DNA_pol_V/MYBBP1A"/>
</dbReference>
<reference evidence="4 5" key="1">
    <citation type="journal article" date="2021" name="DNA Res.">
        <title>Genome analysis of Candida subhashii reveals its hybrid nature and dual mitochondrial genome conformations.</title>
        <authorList>
            <person name="Mixao V."/>
            <person name="Hegedusova E."/>
            <person name="Saus E."/>
            <person name="Pryszcz L.P."/>
            <person name="Cillingova A."/>
            <person name="Nosek J."/>
            <person name="Gabaldon T."/>
        </authorList>
    </citation>
    <scope>NUCLEOTIDE SEQUENCE [LARGE SCALE GENOMIC DNA]</scope>
    <source>
        <strain evidence="4 5">CBS 10753</strain>
    </source>
</reference>
<feature type="region of interest" description="Disordered" evidence="3">
    <location>
        <begin position="288"/>
        <end position="311"/>
    </location>
</feature>
<dbReference type="GO" id="GO:0006355">
    <property type="term" value="P:regulation of DNA-templated transcription"/>
    <property type="evidence" value="ECO:0007669"/>
    <property type="project" value="InterPro"/>
</dbReference>
<dbReference type="AlphaFoldDB" id="A0A8J5V202"/>
<dbReference type="GO" id="GO:0000182">
    <property type="term" value="F:rDNA binding"/>
    <property type="evidence" value="ECO:0007669"/>
    <property type="project" value="TreeGrafter"/>
</dbReference>
<feature type="compositionally biased region" description="Acidic residues" evidence="3">
    <location>
        <begin position="730"/>
        <end position="777"/>
    </location>
</feature>
<dbReference type="OrthoDB" id="342531at2759"/>
<keyword evidence="2" id="KW-0539">Nucleus</keyword>
<evidence type="ECO:0000256" key="3">
    <source>
        <dbReference type="SAM" id="MobiDB-lite"/>
    </source>
</evidence>
<protein>
    <submittedName>
        <fullName evidence="4">POL5</fullName>
    </submittedName>
</protein>
<dbReference type="Proteomes" id="UP000694255">
    <property type="component" value="Unassembled WGS sequence"/>
</dbReference>
<proteinExistence type="predicted"/>
<dbReference type="Pfam" id="PF04931">
    <property type="entry name" value="DNA_pol_phi"/>
    <property type="match status" value="1"/>
</dbReference>
<keyword evidence="5" id="KW-1185">Reference proteome</keyword>
<dbReference type="GeneID" id="73467122"/>
<comment type="caution">
    <text evidence="4">The sequence shown here is derived from an EMBL/GenBank/DDBJ whole genome shotgun (WGS) entry which is preliminary data.</text>
</comment>
<feature type="compositionally biased region" description="Acidic residues" evidence="3">
    <location>
        <begin position="807"/>
        <end position="820"/>
    </location>
</feature>
<evidence type="ECO:0000313" key="5">
    <source>
        <dbReference type="Proteomes" id="UP000694255"/>
    </source>
</evidence>
<organism evidence="4 5">
    <name type="scientific">[Candida] subhashii</name>
    <dbReference type="NCBI Taxonomy" id="561895"/>
    <lineage>
        <taxon>Eukaryota</taxon>
        <taxon>Fungi</taxon>
        <taxon>Dikarya</taxon>
        <taxon>Ascomycota</taxon>
        <taxon>Saccharomycotina</taxon>
        <taxon>Pichiomycetes</taxon>
        <taxon>Debaryomycetaceae</taxon>
        <taxon>Spathaspora</taxon>
    </lineage>
</organism>
<dbReference type="PANTHER" id="PTHR13213:SF2">
    <property type="entry name" value="MYB-BINDING PROTEIN 1A"/>
    <property type="match status" value="1"/>
</dbReference>
<dbReference type="RefSeq" id="XP_049266297.1">
    <property type="nucleotide sequence ID" value="XM_049407069.1"/>
</dbReference>
<feature type="region of interest" description="Disordered" evidence="3">
    <location>
        <begin position="726"/>
        <end position="777"/>
    </location>
</feature>
<gene>
    <name evidence="4" type="ORF">J8A68_000321</name>
</gene>
<sequence>MSVSRDHYYRLASEVPQERLTAATQLIDELNTVNNEEEWTYALNRLTKGLITTRQNARYGFSIALTEVIRELIEKEQLTIQKYLELLLEVTGIKSNMKGKEERAVLFGRLFGLQCLLNSGILYEKVDTSIYAEFIDMLTSLAVQKSWLRETTFFTILQFITQLKQKELMSDETALKILQSVNDVGLNLSTEGLSIYLSIDKEVRDRVVSKMTNTKPNWKNGDPLFKGNLATITKVLRDVEVVEDQQEEDDKKTKGNKKQKGSWSSRLPFVWDILISKFNELYRDDDDDNTEDVSVADSKKRKKSSKNVANKKSQTQDDKYFIQVKEFFKIAVDESLFSEKSSHERKYWGFEIFQKFLSSLDDVDAMEHLFTPNLMRCLINQSSQANRFLNRISVLTLQKIIKVAEAKPQIVPVVFRCLLDESKGGCWNFDLVTKSHTVEGLLSIPGKTQDVELASCLIKILINEFNTALKSQDSPDDNSASFKRSNDNILKWCLDRILYLIRHNRQIADSIMMDEILELLIRHAFFKSTVSSNIRDICQERLNSILAEIISKKRPMDGNAWSTYCFQKIQECEKLFDCLLEFDQELLDIKNDTVDTLKTLIELKTKSKTRKEQLYCFELLFSMVLIQLYMEDEETIQVINELKLCFENQFNQEDGNEEVDSGMVLTEVILSFVSRKSSLLKKLSSIVWEHFLCGKDEEGKLRLNDESLKLLLDVLVAKENKEGQQKLFEGEDEFVDEDHDGEEEEDEETKESENASNDEDEEASSESDSDEDEDDDLAELDKETNLKLAKALGIPTSESGEVKFDELDSSSDDDSFESDSMDDEEMLAMDDQLSKIFKDRQDALSSIQTGNKRKTEVLQAKEQMIFFKNRILDLLDTFVKKQPNSHYNLSLIEPLIKLINLTLDKNVGTKAHKLLKTRISRTMVTNEELDLFFPTKEAKDVYINSLISLIKSLQKQANETKSSNQAVTASYNQSCIILAKNIVNIQPDALERILNIYTDSLKEWALDPKSKLQPSLFFDFINWINSKK</sequence>
<evidence type="ECO:0000313" key="4">
    <source>
        <dbReference type="EMBL" id="KAG7666065.1"/>
    </source>
</evidence>
<feature type="region of interest" description="Disordered" evidence="3">
    <location>
        <begin position="799"/>
        <end position="820"/>
    </location>
</feature>
<evidence type="ECO:0000256" key="1">
    <source>
        <dbReference type="ARBA" id="ARBA00004123"/>
    </source>
</evidence>